<feature type="region of interest" description="Disordered" evidence="1">
    <location>
        <begin position="249"/>
        <end position="302"/>
    </location>
</feature>
<organism evidence="3 4">
    <name type="scientific">Saxophila tyrrhenica</name>
    <dbReference type="NCBI Taxonomy" id="1690608"/>
    <lineage>
        <taxon>Eukaryota</taxon>
        <taxon>Fungi</taxon>
        <taxon>Dikarya</taxon>
        <taxon>Ascomycota</taxon>
        <taxon>Pezizomycotina</taxon>
        <taxon>Dothideomycetes</taxon>
        <taxon>Dothideomycetidae</taxon>
        <taxon>Mycosphaerellales</taxon>
        <taxon>Extremaceae</taxon>
        <taxon>Saxophila</taxon>
    </lineage>
</organism>
<feature type="transmembrane region" description="Helical" evidence="2">
    <location>
        <begin position="1130"/>
        <end position="1152"/>
    </location>
</feature>
<feature type="compositionally biased region" description="Polar residues" evidence="1">
    <location>
        <begin position="558"/>
        <end position="570"/>
    </location>
</feature>
<feature type="compositionally biased region" description="Polar residues" evidence="1">
    <location>
        <begin position="675"/>
        <end position="686"/>
    </location>
</feature>
<reference evidence="3 4" key="1">
    <citation type="submission" date="2023-08" db="EMBL/GenBank/DDBJ databases">
        <title>Black Yeasts Isolated from many extreme environments.</title>
        <authorList>
            <person name="Coleine C."/>
            <person name="Stajich J.E."/>
            <person name="Selbmann L."/>
        </authorList>
    </citation>
    <scope>NUCLEOTIDE SEQUENCE [LARGE SCALE GENOMIC DNA]</scope>
    <source>
        <strain evidence="3 4">CCFEE 5935</strain>
    </source>
</reference>
<dbReference type="RefSeq" id="XP_064660208.1">
    <property type="nucleotide sequence ID" value="XM_064801578.1"/>
</dbReference>
<sequence length="1200" mass="131940">MTPADRAMKNAFDESVQQVRSPPRMASASQPLLAWDPERDLTSSRPDKFPLSKPADQWRAAVVAPHYTHDQFRKLQSSPPLASTPDIDYKRVRRKPSSFNLSRGQRKPDNWPLATTPFSPSLSASPPPSLSSLDPPPSLVPHLRPGATSPSLASTIDTSPSTPLHAHFQHSESPSDLRSSFARIELDQPIRTKRKFPSLSRAKRLPRYTALGQGSGSGSVWEVHAAVIDLGAIGIAGVDGIAHRAETSHVTKVQTKQPDHPRPSARKGLSVRFEDAPATSTKATQASPDSQHTRSVEDEDRSHTSTYTLSKFKFPAPPGYDWTGAFGHLKDLTPSTSLADPATLHYRGASFDVVNPHESLLLGHSDFETPAEIDGLLDDYFNRSSQSLEMAYNDKTGGEMSAYQQSLHTSSSGGRQRILYEDPESARRAVMRLPATSSRQTVFHNPRGEPSPELDEGAARAARQHRDPIDESPAGENPTAERSGDGDALEPPGARAADRASSVYPRSQYSNPFDLEVSDDGNDNLDARVGAGNESFYANRPPVSDHQAGSADDEDSANPYSTQSTLGQETTLDRLITQYDYARPRGISAVEDTLRFSGYATESTDVEGARVYNPFSSPQDQAQQREIPPFWQMASHRGMSRRGNPPTASLPTPQNPYYPYPTSGFNYGHYPSPYTEPQTNDQTYGNTDDLLQYRPQQRESTMTQWPTFASDNSDDESMEFDNKTSHSFFNARSAPTRMDREQRSAMPRSSSCYPEDYPDDDDDAVDDTGSWYTASRPNLHQDRNPPDDDQFPRPSQDSYANTSITGNRLSMPPQEPVPEIPPWATRALAQQGTPEDEDPDAREIRRIIQREIQEKFNQPLSGMPKRSNTQSMRDMRSLERYRQTHPDKVKAAINASVSGMGTPLAQHPRPPQSSISKFAKRFLGRSRVESASGSDTQGLLSEAERGQLAFSPTANTFQTTHNDAPIPFGLSSQPISSPITSPITQPAAAFIRDQGATFSNVTTARNTPAESTYEDIEMRPLRRPGQTNRAGITSQRQLRPLTLATPSASPSGPLNDRQLAQASARWTISPTNVPSHGIGAITGPLGMPTATAFGLRQEDGSLEPVSMLMHPDDSRTIGVRRLQKELTRPWLYGCGACPVTALAFGLGAFDFHMRQMTSGRVNEMAPAAKKEALRVYLPLGTIMWVMVILALAMIVVAMKR</sequence>
<feature type="compositionally biased region" description="Acidic residues" evidence="1">
    <location>
        <begin position="756"/>
        <end position="766"/>
    </location>
</feature>
<accession>A0AAV9PD66</accession>
<gene>
    <name evidence="3" type="ORF">LTR77_004324</name>
</gene>
<feature type="region of interest" description="Disordered" evidence="1">
    <location>
        <begin position="433"/>
        <end position="571"/>
    </location>
</feature>
<keyword evidence="2" id="KW-0472">Membrane</keyword>
<dbReference type="EMBL" id="JAVRRT010000006">
    <property type="protein sequence ID" value="KAK5171180.1"/>
    <property type="molecule type" value="Genomic_DNA"/>
</dbReference>
<feature type="compositionally biased region" description="Basic and acidic residues" evidence="1">
    <location>
        <begin position="291"/>
        <end position="302"/>
    </location>
</feature>
<evidence type="ECO:0000256" key="2">
    <source>
        <dbReference type="SAM" id="Phobius"/>
    </source>
</evidence>
<feature type="region of interest" description="Disordered" evidence="1">
    <location>
        <begin position="636"/>
        <end position="819"/>
    </location>
</feature>
<keyword evidence="2" id="KW-1133">Transmembrane helix</keyword>
<dbReference type="Proteomes" id="UP001337655">
    <property type="component" value="Unassembled WGS sequence"/>
</dbReference>
<feature type="region of interest" description="Disordered" evidence="1">
    <location>
        <begin position="1024"/>
        <end position="1056"/>
    </location>
</feature>
<feature type="compositionally biased region" description="Polar residues" evidence="1">
    <location>
        <begin position="793"/>
        <end position="808"/>
    </location>
</feature>
<proteinExistence type="predicted"/>
<evidence type="ECO:0000313" key="3">
    <source>
        <dbReference type="EMBL" id="KAK5171180.1"/>
    </source>
</evidence>
<evidence type="ECO:0000256" key="1">
    <source>
        <dbReference type="SAM" id="MobiDB-lite"/>
    </source>
</evidence>
<evidence type="ECO:0000313" key="4">
    <source>
        <dbReference type="Proteomes" id="UP001337655"/>
    </source>
</evidence>
<feature type="region of interest" description="Disordered" evidence="1">
    <location>
        <begin position="71"/>
        <end position="176"/>
    </location>
</feature>
<feature type="compositionally biased region" description="Polar residues" evidence="1">
    <location>
        <begin position="148"/>
        <end position="162"/>
    </location>
</feature>
<name>A0AAV9PD66_9PEZI</name>
<keyword evidence="2" id="KW-0812">Transmembrane</keyword>
<keyword evidence="4" id="KW-1185">Reference proteome</keyword>
<feature type="compositionally biased region" description="Basic and acidic residues" evidence="1">
    <location>
        <begin position="1"/>
        <end position="12"/>
    </location>
</feature>
<feature type="compositionally biased region" description="Polar residues" evidence="1">
    <location>
        <begin position="1025"/>
        <end position="1037"/>
    </location>
</feature>
<feature type="region of interest" description="Disordered" evidence="1">
    <location>
        <begin position="1"/>
        <end position="54"/>
    </location>
</feature>
<feature type="compositionally biased region" description="Polar residues" evidence="1">
    <location>
        <begin position="278"/>
        <end position="290"/>
    </location>
</feature>
<feature type="compositionally biased region" description="Basic and acidic residues" evidence="1">
    <location>
        <begin position="36"/>
        <end position="50"/>
    </location>
</feature>
<feature type="transmembrane region" description="Helical" evidence="2">
    <location>
        <begin position="1173"/>
        <end position="1198"/>
    </location>
</feature>
<dbReference type="GeneID" id="89925670"/>
<dbReference type="AlphaFoldDB" id="A0AAV9PD66"/>
<protein>
    <submittedName>
        <fullName evidence="3">Uncharacterized protein</fullName>
    </submittedName>
</protein>
<feature type="compositionally biased region" description="Polar residues" evidence="1">
    <location>
        <begin position="1044"/>
        <end position="1056"/>
    </location>
</feature>
<feature type="compositionally biased region" description="Polar residues" evidence="1">
    <location>
        <begin position="694"/>
        <end position="711"/>
    </location>
</feature>
<comment type="caution">
    <text evidence="3">The sequence shown here is derived from an EMBL/GenBank/DDBJ whole genome shotgun (WGS) entry which is preliminary data.</text>
</comment>
<feature type="compositionally biased region" description="Pro residues" evidence="1">
    <location>
        <begin position="125"/>
        <end position="139"/>
    </location>
</feature>